<dbReference type="AlphaFoldDB" id="A0A401PU44"/>
<dbReference type="InterPro" id="IPR051163">
    <property type="entry name" value="Sodium:Solute_Symporter_SSF"/>
</dbReference>
<evidence type="ECO:0000256" key="1">
    <source>
        <dbReference type="ARBA" id="ARBA00004651"/>
    </source>
</evidence>
<dbReference type="PANTHER" id="PTHR42985">
    <property type="entry name" value="SODIUM-COUPLED MONOCARBOXYLATE TRANSPORTER"/>
    <property type="match status" value="1"/>
</dbReference>
<dbReference type="GO" id="GO:1904200">
    <property type="term" value="P:iodide transmembrane transport"/>
    <property type="evidence" value="ECO:0007669"/>
    <property type="project" value="TreeGrafter"/>
</dbReference>
<keyword evidence="7" id="KW-0812">Transmembrane</keyword>
<evidence type="ECO:0000256" key="6">
    <source>
        <dbReference type="ARBA" id="ARBA00023201"/>
    </source>
</evidence>
<dbReference type="GO" id="GO:0006814">
    <property type="term" value="P:sodium ion transport"/>
    <property type="evidence" value="ECO:0007669"/>
    <property type="project" value="UniProtKB-KW"/>
</dbReference>
<evidence type="ECO:0000313" key="9">
    <source>
        <dbReference type="Proteomes" id="UP000288216"/>
    </source>
</evidence>
<name>A0A401PU44_SCYTO</name>
<dbReference type="Proteomes" id="UP000288216">
    <property type="component" value="Unassembled WGS sequence"/>
</dbReference>
<evidence type="ECO:0000256" key="2">
    <source>
        <dbReference type="ARBA" id="ARBA00022448"/>
    </source>
</evidence>
<reference evidence="8 9" key="1">
    <citation type="journal article" date="2018" name="Nat. Ecol. Evol.">
        <title>Shark genomes provide insights into elasmobranch evolution and the origin of vertebrates.</title>
        <authorList>
            <person name="Hara Y"/>
            <person name="Yamaguchi K"/>
            <person name="Onimaru K"/>
            <person name="Kadota M"/>
            <person name="Koyanagi M"/>
            <person name="Keeley SD"/>
            <person name="Tatsumi K"/>
            <person name="Tanaka K"/>
            <person name="Motone F"/>
            <person name="Kageyama Y"/>
            <person name="Nozu R"/>
            <person name="Adachi N"/>
            <person name="Nishimura O"/>
            <person name="Nakagawa R"/>
            <person name="Tanegashima C"/>
            <person name="Kiyatake I"/>
            <person name="Matsumoto R"/>
            <person name="Murakumo K"/>
            <person name="Nishida K"/>
            <person name="Terakita A"/>
            <person name="Kuratani S"/>
            <person name="Sato K"/>
            <person name="Hyodo S Kuraku.S."/>
        </authorList>
    </citation>
    <scope>NUCLEOTIDE SEQUENCE [LARGE SCALE GENOMIC DNA]</scope>
</reference>
<dbReference type="GO" id="GO:0070062">
    <property type="term" value="C:extracellular exosome"/>
    <property type="evidence" value="ECO:0007669"/>
    <property type="project" value="TreeGrafter"/>
</dbReference>
<feature type="transmembrane region" description="Helical" evidence="7">
    <location>
        <begin position="110"/>
        <end position="132"/>
    </location>
</feature>
<keyword evidence="4" id="KW-0915">Sodium</keyword>
<keyword evidence="9" id="KW-1185">Reference proteome</keyword>
<evidence type="ECO:0000256" key="3">
    <source>
        <dbReference type="ARBA" id="ARBA00022475"/>
    </source>
</evidence>
<keyword evidence="7" id="KW-0472">Membrane</keyword>
<keyword evidence="6" id="KW-0739">Sodium transport</keyword>
<evidence type="ECO:0000256" key="5">
    <source>
        <dbReference type="ARBA" id="ARBA00023065"/>
    </source>
</evidence>
<evidence type="ECO:0000313" key="8">
    <source>
        <dbReference type="EMBL" id="GCB76654.1"/>
    </source>
</evidence>
<dbReference type="GO" id="GO:0015293">
    <property type="term" value="F:symporter activity"/>
    <property type="evidence" value="ECO:0007669"/>
    <property type="project" value="TreeGrafter"/>
</dbReference>
<organism evidence="8 9">
    <name type="scientific">Scyliorhinus torazame</name>
    <name type="common">Cloudy catshark</name>
    <name type="synonym">Catulus torazame</name>
    <dbReference type="NCBI Taxonomy" id="75743"/>
    <lineage>
        <taxon>Eukaryota</taxon>
        <taxon>Metazoa</taxon>
        <taxon>Chordata</taxon>
        <taxon>Craniata</taxon>
        <taxon>Vertebrata</taxon>
        <taxon>Chondrichthyes</taxon>
        <taxon>Elasmobranchii</taxon>
        <taxon>Galeomorphii</taxon>
        <taxon>Galeoidea</taxon>
        <taxon>Carcharhiniformes</taxon>
        <taxon>Scyliorhinidae</taxon>
        <taxon>Scyliorhinus</taxon>
    </lineage>
</organism>
<keyword evidence="5" id="KW-0406">Ion transport</keyword>
<evidence type="ECO:0000256" key="4">
    <source>
        <dbReference type="ARBA" id="ARBA00023053"/>
    </source>
</evidence>
<dbReference type="GO" id="GO:0005886">
    <property type="term" value="C:plasma membrane"/>
    <property type="evidence" value="ECO:0007669"/>
    <property type="project" value="UniProtKB-SubCell"/>
</dbReference>
<dbReference type="InterPro" id="IPR038377">
    <property type="entry name" value="Na/Glc_symporter_sf"/>
</dbReference>
<keyword evidence="2" id="KW-0813">Transport</keyword>
<dbReference type="OrthoDB" id="6132759at2759"/>
<feature type="transmembrane region" description="Helical" evidence="7">
    <location>
        <begin position="6"/>
        <end position="23"/>
    </location>
</feature>
<dbReference type="Gene3D" id="1.20.1730.10">
    <property type="entry name" value="Sodium/glucose cotransporter"/>
    <property type="match status" value="1"/>
</dbReference>
<gene>
    <name evidence="8" type="ORF">scyTo_0019914</name>
</gene>
<accession>A0A401PU44</accession>
<dbReference type="OMA" id="FTIWITI"/>
<feature type="non-terminal residue" evidence="8">
    <location>
        <position position="1"/>
    </location>
</feature>
<sequence>GSFTVMSVISNPLLGAFILGIFIPPANTAGVFSGLAAGFVISLWVSVGGILYPPSPEIMGILPFNTGSCQLSDNSNATVNGSIWLPETGASTSGSKNRASIADVFYALSYLYYGILGTLTTVVVGIGVSYLTGPTKREEIAKGLLWWDLSEMEAVSDKTEQLRNREVPVLQSNQPMLKRRGSTTSILRAPDEAGREELLVQPEESIHWDAHMGENRSAILDETYLSSLTETCV</sequence>
<comment type="subcellular location">
    <subcellularLocation>
        <location evidence="1">Cell membrane</location>
        <topology evidence="1">Multi-pass membrane protein</topology>
    </subcellularLocation>
</comment>
<feature type="transmembrane region" description="Helical" evidence="7">
    <location>
        <begin position="30"/>
        <end position="52"/>
    </location>
</feature>
<dbReference type="PANTHER" id="PTHR42985:SF11">
    <property type="entry name" value="SODIUM_IODIDE COTRANSPORTER"/>
    <property type="match status" value="1"/>
</dbReference>
<dbReference type="EMBL" id="BFAA01015323">
    <property type="protein sequence ID" value="GCB76654.1"/>
    <property type="molecule type" value="Genomic_DNA"/>
</dbReference>
<protein>
    <submittedName>
        <fullName evidence="8">Uncharacterized protein</fullName>
    </submittedName>
</protein>
<proteinExistence type="predicted"/>
<keyword evidence="7" id="KW-1133">Transmembrane helix</keyword>
<keyword evidence="3" id="KW-1003">Cell membrane</keyword>
<dbReference type="STRING" id="75743.A0A401PU44"/>
<evidence type="ECO:0000256" key="7">
    <source>
        <dbReference type="SAM" id="Phobius"/>
    </source>
</evidence>
<comment type="caution">
    <text evidence="8">The sequence shown here is derived from an EMBL/GenBank/DDBJ whole genome shotgun (WGS) entry which is preliminary data.</text>
</comment>